<protein>
    <submittedName>
        <fullName evidence="1">Regulator of microtubule dynamics protein 1</fullName>
    </submittedName>
</protein>
<dbReference type="Pfam" id="PF21033">
    <property type="entry name" value="RMD1-3"/>
    <property type="match status" value="1"/>
</dbReference>
<dbReference type="Gene3D" id="1.25.40.10">
    <property type="entry name" value="Tetratricopeptide repeat domain"/>
    <property type="match status" value="1"/>
</dbReference>
<dbReference type="GO" id="GO:0097431">
    <property type="term" value="C:mitotic spindle pole"/>
    <property type="evidence" value="ECO:0007669"/>
    <property type="project" value="TreeGrafter"/>
</dbReference>
<dbReference type="PANTHER" id="PTHR16056:SF36">
    <property type="entry name" value="TETRATRICOPEPTIDE REPEAT PROTEIN"/>
    <property type="match status" value="1"/>
</dbReference>
<dbReference type="AlphaFoldDB" id="F1LC96"/>
<dbReference type="GO" id="GO:0008017">
    <property type="term" value="F:microtubule binding"/>
    <property type="evidence" value="ECO:0007669"/>
    <property type="project" value="TreeGrafter"/>
</dbReference>
<dbReference type="EMBL" id="JI177303">
    <property type="protein sequence ID" value="ADY47750.1"/>
    <property type="molecule type" value="mRNA"/>
</dbReference>
<evidence type="ECO:0000313" key="1">
    <source>
        <dbReference type="EMBL" id="ADY47750.1"/>
    </source>
</evidence>
<dbReference type="SUPFAM" id="SSF48452">
    <property type="entry name" value="TPR-like"/>
    <property type="match status" value="1"/>
</dbReference>
<accession>F1LC96</accession>
<proteinExistence type="evidence at transcript level"/>
<dbReference type="InterPro" id="IPR049039">
    <property type="entry name" value="RMD1-3_a_helical_rpt"/>
</dbReference>
<organism evidence="1">
    <name type="scientific">Ascaris suum</name>
    <name type="common">Pig roundworm</name>
    <name type="synonym">Ascaris lumbricoides</name>
    <dbReference type="NCBI Taxonomy" id="6253"/>
    <lineage>
        <taxon>Eukaryota</taxon>
        <taxon>Metazoa</taxon>
        <taxon>Ecdysozoa</taxon>
        <taxon>Nematoda</taxon>
        <taxon>Chromadorea</taxon>
        <taxon>Rhabditida</taxon>
        <taxon>Spirurina</taxon>
        <taxon>Ascaridomorpha</taxon>
        <taxon>Ascaridoidea</taxon>
        <taxon>Ascarididae</taxon>
        <taxon>Ascaris</taxon>
    </lineage>
</organism>
<dbReference type="GO" id="GO:0005739">
    <property type="term" value="C:mitochondrion"/>
    <property type="evidence" value="ECO:0007669"/>
    <property type="project" value="TreeGrafter"/>
</dbReference>
<dbReference type="InterPro" id="IPR011990">
    <property type="entry name" value="TPR-like_helical_dom_sf"/>
</dbReference>
<dbReference type="PANTHER" id="PTHR16056">
    <property type="entry name" value="REGULATOR OF MICROTUBULE DYNAMICS PROTEIN"/>
    <property type="match status" value="1"/>
</dbReference>
<name>F1LC96_ASCSU</name>
<reference evidence="1" key="1">
    <citation type="journal article" date="2011" name="Genome Res.">
        <title>Deep small RNA sequencing from the nematode Ascaris reveals conservation, functional diversification, and novel developmental profiles.</title>
        <authorList>
            <person name="Wang J."/>
            <person name="Czech B."/>
            <person name="Crunk A."/>
            <person name="Wallace A."/>
            <person name="Mitreva M."/>
            <person name="Hannon G.J."/>
            <person name="Davis R.E."/>
        </authorList>
    </citation>
    <scope>NUCLEOTIDE SEQUENCE</scope>
</reference>
<sequence length="277" mass="31245">MLAANALRSFWNMEVSENIKKLELSGNTMYSIVSAAFHRSLRLIVKTEAEYAGLCHRLAHACYILSNYCQTNEERRKTLLIEAHDACKKAYKIEPKDADVLKWCSIITGSLAEISGNREKIELGHEFKMYLDKAAEVAPDSAIYHMRGRFFYEVANLSWLERTAATALFGTPPTATIDESLADLLKAEELNPGELDNLLFIAKCYLAKGEHSKARTYLLRMKATTAIDRADEAMLDEANNLLKSIASTETQKSRVRRKSVSERLSRLCRKATKKRSG</sequence>
<dbReference type="GO" id="GO:0005876">
    <property type="term" value="C:spindle microtubule"/>
    <property type="evidence" value="ECO:0007669"/>
    <property type="project" value="TreeGrafter"/>
</dbReference>